<evidence type="ECO:0000313" key="1">
    <source>
        <dbReference type="EMBL" id="KAK7268612.1"/>
    </source>
</evidence>
<proteinExistence type="predicted"/>
<reference evidence="1 2" key="1">
    <citation type="submission" date="2024-01" db="EMBL/GenBank/DDBJ databases">
        <title>The genomes of 5 underutilized Papilionoideae crops provide insights into root nodulation and disease resistanc.</title>
        <authorList>
            <person name="Yuan L."/>
        </authorList>
    </citation>
    <scope>NUCLEOTIDE SEQUENCE [LARGE SCALE GENOMIC DNA]</scope>
    <source>
        <strain evidence="1">ZHUSHIDOU_FW_LH</strain>
        <tissue evidence="1">Leaf</tissue>
    </source>
</reference>
<protein>
    <submittedName>
        <fullName evidence="1">Uncharacterized protein</fullName>
    </submittedName>
</protein>
<keyword evidence="2" id="KW-1185">Reference proteome</keyword>
<dbReference type="EMBL" id="JAYWIO010000004">
    <property type="protein sequence ID" value="KAK7268612.1"/>
    <property type="molecule type" value="Genomic_DNA"/>
</dbReference>
<dbReference type="AlphaFoldDB" id="A0AAN9I738"/>
<name>A0AAN9I738_CROPI</name>
<gene>
    <name evidence="1" type="ORF">RIF29_21314</name>
</gene>
<evidence type="ECO:0000313" key="2">
    <source>
        <dbReference type="Proteomes" id="UP001372338"/>
    </source>
</evidence>
<sequence length="169" mass="18940">MCDESSSVLVGNTADSGFVNEAGNEVDPENAEDEYRIDGMDDIGRVRFDLFNGDEVCKYHFADNGTGYEFYNTYANGTAYVLTFGTHFVADDKTCYHTIHSNARNYFPQEAVQLTNTIQKKLNVSSTQLLYQSTPFQAAILFVSGPLVDQMLTNRNVFAYKYSPIVFGK</sequence>
<accession>A0AAN9I738</accession>
<comment type="caution">
    <text evidence="1">The sequence shown here is derived from an EMBL/GenBank/DDBJ whole genome shotgun (WGS) entry which is preliminary data.</text>
</comment>
<dbReference type="Proteomes" id="UP001372338">
    <property type="component" value="Unassembled WGS sequence"/>
</dbReference>
<organism evidence="1 2">
    <name type="scientific">Crotalaria pallida</name>
    <name type="common">Smooth rattlebox</name>
    <name type="synonym">Crotalaria striata</name>
    <dbReference type="NCBI Taxonomy" id="3830"/>
    <lineage>
        <taxon>Eukaryota</taxon>
        <taxon>Viridiplantae</taxon>
        <taxon>Streptophyta</taxon>
        <taxon>Embryophyta</taxon>
        <taxon>Tracheophyta</taxon>
        <taxon>Spermatophyta</taxon>
        <taxon>Magnoliopsida</taxon>
        <taxon>eudicotyledons</taxon>
        <taxon>Gunneridae</taxon>
        <taxon>Pentapetalae</taxon>
        <taxon>rosids</taxon>
        <taxon>fabids</taxon>
        <taxon>Fabales</taxon>
        <taxon>Fabaceae</taxon>
        <taxon>Papilionoideae</taxon>
        <taxon>50 kb inversion clade</taxon>
        <taxon>genistoids sensu lato</taxon>
        <taxon>core genistoids</taxon>
        <taxon>Crotalarieae</taxon>
        <taxon>Crotalaria</taxon>
    </lineage>
</organism>